<comment type="caution">
    <text evidence="2">The sequence shown here is derived from an EMBL/GenBank/DDBJ whole genome shotgun (WGS) entry which is preliminary data.</text>
</comment>
<keyword evidence="1" id="KW-0472">Membrane</keyword>
<dbReference type="Proteomes" id="UP000018719">
    <property type="component" value="Unassembled WGS sequence"/>
</dbReference>
<accession>V6HBU3</accession>
<keyword evidence="1" id="KW-0812">Transmembrane</keyword>
<dbReference type="EMBL" id="AHMM02000016">
    <property type="protein sequence ID" value="EQA37201.1"/>
    <property type="molecule type" value="Genomic_DNA"/>
</dbReference>
<dbReference type="STRING" id="1049790.LEP1GSC047_0782"/>
<sequence length="42" mass="4786">MSPILFQSTGSIVSKQLYQFSRDIPVFYAFVLNLSFLLSLTL</sequence>
<feature type="transmembrane region" description="Helical" evidence="1">
    <location>
        <begin position="24"/>
        <end position="41"/>
    </location>
</feature>
<evidence type="ECO:0000313" key="2">
    <source>
        <dbReference type="EMBL" id="EQA37201.1"/>
    </source>
</evidence>
<evidence type="ECO:0000313" key="3">
    <source>
        <dbReference type="Proteomes" id="UP000018719"/>
    </source>
</evidence>
<keyword evidence="1" id="KW-1133">Transmembrane helix</keyword>
<organism evidence="2 3">
    <name type="scientific">Leptospira inadai serovar Lyme str. 10</name>
    <dbReference type="NCBI Taxonomy" id="1049790"/>
    <lineage>
        <taxon>Bacteria</taxon>
        <taxon>Pseudomonadati</taxon>
        <taxon>Spirochaetota</taxon>
        <taxon>Spirochaetia</taxon>
        <taxon>Leptospirales</taxon>
        <taxon>Leptospiraceae</taxon>
        <taxon>Leptospira</taxon>
    </lineage>
</organism>
<proteinExistence type="predicted"/>
<gene>
    <name evidence="2" type="ORF">LEP1GSC047_0782</name>
</gene>
<evidence type="ECO:0000256" key="1">
    <source>
        <dbReference type="SAM" id="Phobius"/>
    </source>
</evidence>
<reference evidence="2 3" key="1">
    <citation type="submission" date="2013-05" db="EMBL/GenBank/DDBJ databases">
        <authorList>
            <person name="Harkins D.M."/>
            <person name="Durkin A.S."/>
            <person name="Brinkac L.M."/>
            <person name="Haft D.H."/>
            <person name="Selengut J.D."/>
            <person name="Sanka R."/>
            <person name="DePew J."/>
            <person name="Purushe J."/>
            <person name="Hartskeerl R.A."/>
            <person name="Ahmed A."/>
            <person name="van der Linden H."/>
            <person name="Goris M.G.A."/>
            <person name="Vinetz J.M."/>
            <person name="Sutton G.G."/>
            <person name="Nierman W.C."/>
            <person name="Fouts D.E."/>
        </authorList>
    </citation>
    <scope>NUCLEOTIDE SEQUENCE [LARGE SCALE GENOMIC DNA]</scope>
    <source>
        <strain evidence="2 3">10</strain>
    </source>
</reference>
<protein>
    <submittedName>
        <fullName evidence="2">Uncharacterized protein</fullName>
    </submittedName>
</protein>
<name>V6HBU3_9LEPT</name>
<dbReference type="AlphaFoldDB" id="V6HBU3"/>